<dbReference type="EMBL" id="CP043538">
    <property type="protein sequence ID" value="QGY00822.1"/>
    <property type="molecule type" value="Genomic_DNA"/>
</dbReference>
<dbReference type="SUPFAM" id="SSF53448">
    <property type="entry name" value="Nucleotide-diphospho-sugar transferases"/>
    <property type="match status" value="1"/>
</dbReference>
<dbReference type="OrthoDB" id="9807795at2"/>
<dbReference type="GO" id="GO:0005886">
    <property type="term" value="C:plasma membrane"/>
    <property type="evidence" value="ECO:0007669"/>
    <property type="project" value="TreeGrafter"/>
</dbReference>
<dbReference type="InterPro" id="IPR050256">
    <property type="entry name" value="Glycosyltransferase_2"/>
</dbReference>
<evidence type="ECO:0000256" key="7">
    <source>
        <dbReference type="ARBA" id="ARBA00023136"/>
    </source>
</evidence>
<evidence type="ECO:0000256" key="4">
    <source>
        <dbReference type="ARBA" id="ARBA00022692"/>
    </source>
</evidence>
<feature type="domain" description="Glycosyltransferase 2-like" evidence="9">
    <location>
        <begin position="39"/>
        <end position="171"/>
    </location>
</feature>
<dbReference type="PANTHER" id="PTHR48090">
    <property type="entry name" value="UNDECAPRENYL-PHOSPHATE 4-DEOXY-4-FORMAMIDO-L-ARABINOSE TRANSFERASE-RELATED"/>
    <property type="match status" value="1"/>
</dbReference>
<evidence type="ECO:0000256" key="6">
    <source>
        <dbReference type="ARBA" id="ARBA00022989"/>
    </source>
</evidence>
<keyword evidence="6 8" id="KW-1133">Transmembrane helix</keyword>
<dbReference type="AlphaFoldDB" id="A0A6B9FE92"/>
<dbReference type="GO" id="GO:0009103">
    <property type="term" value="P:lipopolysaccharide biosynthetic process"/>
    <property type="evidence" value="ECO:0007669"/>
    <property type="project" value="UniProtKB-KW"/>
</dbReference>
<dbReference type="PANTHER" id="PTHR48090:SF3">
    <property type="entry name" value="UNDECAPRENYL-PHOSPHATE 4-DEOXY-4-FORMAMIDO-L-ARABINOSE TRANSFERASE"/>
    <property type="match status" value="1"/>
</dbReference>
<evidence type="ECO:0000259" key="9">
    <source>
        <dbReference type="Pfam" id="PF00535"/>
    </source>
</evidence>
<dbReference type="Proteomes" id="UP000012488">
    <property type="component" value="Chromosome"/>
</dbReference>
<evidence type="ECO:0000256" key="3">
    <source>
        <dbReference type="ARBA" id="ARBA00022679"/>
    </source>
</evidence>
<dbReference type="Gene3D" id="3.90.550.10">
    <property type="entry name" value="Spore Coat Polysaccharide Biosynthesis Protein SpsA, Chain A"/>
    <property type="match status" value="1"/>
</dbReference>
<dbReference type="InterPro" id="IPR029044">
    <property type="entry name" value="Nucleotide-diphossugar_trans"/>
</dbReference>
<dbReference type="PROSITE" id="PS50890">
    <property type="entry name" value="PUA"/>
    <property type="match status" value="1"/>
</dbReference>
<keyword evidence="3 10" id="KW-0808">Transferase</keyword>
<keyword evidence="4 8" id="KW-0812">Transmembrane</keyword>
<name>A0A6B9FE92_9HYPH</name>
<protein>
    <submittedName>
        <fullName evidence="10">Glycosyltransferase</fullName>
    </submittedName>
</protein>
<dbReference type="RefSeq" id="WP_010686449.1">
    <property type="nucleotide sequence ID" value="NZ_CP043538.1"/>
</dbReference>
<dbReference type="Pfam" id="PF00535">
    <property type="entry name" value="Glycos_transf_2"/>
    <property type="match status" value="1"/>
</dbReference>
<organism evidence="10 11">
    <name type="scientific">Methylobacterium mesophilicum SR1.6/6</name>
    <dbReference type="NCBI Taxonomy" id="908290"/>
    <lineage>
        <taxon>Bacteria</taxon>
        <taxon>Pseudomonadati</taxon>
        <taxon>Pseudomonadota</taxon>
        <taxon>Alphaproteobacteria</taxon>
        <taxon>Hyphomicrobiales</taxon>
        <taxon>Methylobacteriaceae</taxon>
        <taxon>Methylobacterium</taxon>
    </lineage>
</organism>
<reference evidence="10 11" key="2">
    <citation type="journal article" date="2013" name="Genome Announc.">
        <title>Draft Genome Sequence of Methylobacterium mesophilicum Strain SR1.6/6, Isolated from Citrus sinensis.</title>
        <authorList>
            <person name="Marinho Almeida D."/>
            <person name="Dini-Andreote F."/>
            <person name="Camargo Neves A.A."/>
            <person name="Juca Ramos R.T."/>
            <person name="Andreote F.D."/>
            <person name="Carneiro A.R."/>
            <person name="Oliveira de Souza Lima A."/>
            <person name="Caracciolo Gomes de Sa P.H."/>
            <person name="Ribeiro Barbosa M.S."/>
            <person name="Araujo W.L."/>
            <person name="Silva A."/>
        </authorList>
    </citation>
    <scope>NUCLEOTIDE SEQUENCE [LARGE SCALE GENOMIC DNA]</scope>
    <source>
        <strain evidence="10 11">SR1.6/6</strain>
    </source>
</reference>
<evidence type="ECO:0000256" key="2">
    <source>
        <dbReference type="ARBA" id="ARBA00022676"/>
    </source>
</evidence>
<reference evidence="10 11" key="1">
    <citation type="journal article" date="2012" name="Genet. Mol. Biol.">
        <title>Analysis of 16S rRNA and mxaF genes revealing insights into Methylobacterium niche-specific plant association.</title>
        <authorList>
            <person name="Dourado M.N."/>
            <person name="Andreote F.D."/>
            <person name="Dini-Andreote F."/>
            <person name="Conti R."/>
            <person name="Araujo J.M."/>
            <person name="Araujo W.L."/>
        </authorList>
    </citation>
    <scope>NUCLEOTIDE SEQUENCE [LARGE SCALE GENOMIC DNA]</scope>
    <source>
        <strain evidence="10 11">SR1.6/6</strain>
    </source>
</reference>
<dbReference type="GO" id="GO:0016757">
    <property type="term" value="F:glycosyltransferase activity"/>
    <property type="evidence" value="ECO:0007669"/>
    <property type="project" value="UniProtKB-KW"/>
</dbReference>
<accession>A0A6B9FE92</accession>
<keyword evidence="7 8" id="KW-0472">Membrane</keyword>
<evidence type="ECO:0000313" key="10">
    <source>
        <dbReference type="EMBL" id="QGY00822.1"/>
    </source>
</evidence>
<evidence type="ECO:0000313" key="11">
    <source>
        <dbReference type="Proteomes" id="UP000012488"/>
    </source>
</evidence>
<sequence>MGGSTEPGEAERFARVAGELTVLRETARVAPRDRRPIAIVVPVYNDWAAFRILAGAIDAVLVEADLYAELIVVDDGSWQPGGAVLAEVAGAARRLRLLPAVLATNLGHQRAIAVGLVQANERAHGYRAVIVMDGDGEDRPEHIPLLVAEAEAHPDSVICARRRRRFEGVRFALGYGMFKAVFRLCTGRRIDFGHYCAIAPAHLPRLVHAPALWSHFAASLLRSGLPLHRVPLDRGQRYAGRSTMNATALIRHGLNAIAVFEDVCLVRLLVLLAGFGCGVVAAMIGVVLVRFCTDLALPGWATNAGGLLLVVLFQAALLAATAAAAHLNRRALPEIVPARDAHWFLLAPATPAHETNDGDAKWPADRRAAS</sequence>
<feature type="transmembrane region" description="Helical" evidence="8">
    <location>
        <begin position="304"/>
        <end position="327"/>
    </location>
</feature>
<gene>
    <name evidence="10" type="ORF">MMSR116_02040</name>
</gene>
<keyword evidence="1" id="KW-1003">Cell membrane</keyword>
<proteinExistence type="predicted"/>
<dbReference type="KEGG" id="mmes:MMSR116_02040"/>
<dbReference type="InterPro" id="IPR001173">
    <property type="entry name" value="Glyco_trans_2-like"/>
</dbReference>
<evidence type="ECO:0000256" key="1">
    <source>
        <dbReference type="ARBA" id="ARBA00022475"/>
    </source>
</evidence>
<keyword evidence="2" id="KW-0328">Glycosyltransferase</keyword>
<keyword evidence="5" id="KW-0448">Lipopolysaccharide biosynthesis</keyword>
<evidence type="ECO:0000256" key="8">
    <source>
        <dbReference type="SAM" id="Phobius"/>
    </source>
</evidence>
<feature type="transmembrane region" description="Helical" evidence="8">
    <location>
        <begin position="268"/>
        <end position="292"/>
    </location>
</feature>
<evidence type="ECO:0000256" key="5">
    <source>
        <dbReference type="ARBA" id="ARBA00022985"/>
    </source>
</evidence>